<sequence length="144" mass="14269">MQTQRDHVQAYAFQVGRLSSALLTGEASFLEPPARRAKLGTAVGVGLTVLILVGFFLFGLIRQQSGTSGGSSSSTSPTVSATATPPTTAPTPSTTASSPVHRKAERDDAGGSGSHVASGPTAAGNRGATGGSGPESARSTTGAQ</sequence>
<dbReference type="InterPro" id="IPR007795">
    <property type="entry name" value="T7SS_EccB"/>
</dbReference>
<evidence type="ECO:0000256" key="2">
    <source>
        <dbReference type="SAM" id="Phobius"/>
    </source>
</evidence>
<proteinExistence type="predicted"/>
<dbReference type="RefSeq" id="WP_214159388.1">
    <property type="nucleotide sequence ID" value="NZ_JAHBAY010000014.1"/>
</dbReference>
<keyword evidence="2" id="KW-0812">Transmembrane</keyword>
<dbReference type="Pfam" id="PF05108">
    <property type="entry name" value="T7SS_ESX1_EccB"/>
    <property type="match status" value="1"/>
</dbReference>
<name>A0ABS5TP16_9ACTN</name>
<accession>A0ABS5TP16</accession>
<feature type="compositionally biased region" description="Low complexity" evidence="1">
    <location>
        <begin position="70"/>
        <end position="99"/>
    </location>
</feature>
<feature type="region of interest" description="Disordered" evidence="1">
    <location>
        <begin position="65"/>
        <end position="144"/>
    </location>
</feature>
<dbReference type="Proteomes" id="UP001197247">
    <property type="component" value="Unassembled WGS sequence"/>
</dbReference>
<feature type="transmembrane region" description="Helical" evidence="2">
    <location>
        <begin position="39"/>
        <end position="61"/>
    </location>
</feature>
<evidence type="ECO:0000256" key="1">
    <source>
        <dbReference type="SAM" id="MobiDB-lite"/>
    </source>
</evidence>
<keyword evidence="2" id="KW-0472">Membrane</keyword>
<protein>
    <submittedName>
        <fullName evidence="3">Type VII secretion protein EccB</fullName>
    </submittedName>
</protein>
<evidence type="ECO:0000313" key="4">
    <source>
        <dbReference type="Proteomes" id="UP001197247"/>
    </source>
</evidence>
<keyword evidence="4" id="KW-1185">Reference proteome</keyword>
<gene>
    <name evidence="3" type="ORF">KIH74_28155</name>
</gene>
<comment type="caution">
    <text evidence="3">The sequence shown here is derived from an EMBL/GenBank/DDBJ whole genome shotgun (WGS) entry which is preliminary data.</text>
</comment>
<evidence type="ECO:0000313" key="3">
    <source>
        <dbReference type="EMBL" id="MBT0772848.1"/>
    </source>
</evidence>
<reference evidence="3 4" key="1">
    <citation type="submission" date="2021-05" db="EMBL/GenBank/DDBJ databases">
        <title>Kineosporia and Streptomyces sp. nov. two new marine actinobacteria isolated from Coral.</title>
        <authorList>
            <person name="Buangrab K."/>
            <person name="Sutthacheep M."/>
            <person name="Yeemin T."/>
            <person name="Harunari E."/>
            <person name="Igarashi Y."/>
            <person name="Kanchanasin P."/>
            <person name="Tanasupawat S."/>
            <person name="Phongsopitanun W."/>
        </authorList>
    </citation>
    <scope>NUCLEOTIDE SEQUENCE [LARGE SCALE GENOMIC DNA]</scope>
    <source>
        <strain evidence="3 4">J2-2</strain>
    </source>
</reference>
<dbReference type="EMBL" id="JAHBAY010000014">
    <property type="protein sequence ID" value="MBT0772848.1"/>
    <property type="molecule type" value="Genomic_DNA"/>
</dbReference>
<organism evidence="3 4">
    <name type="scientific">Kineosporia corallincola</name>
    <dbReference type="NCBI Taxonomy" id="2835133"/>
    <lineage>
        <taxon>Bacteria</taxon>
        <taxon>Bacillati</taxon>
        <taxon>Actinomycetota</taxon>
        <taxon>Actinomycetes</taxon>
        <taxon>Kineosporiales</taxon>
        <taxon>Kineosporiaceae</taxon>
        <taxon>Kineosporia</taxon>
    </lineage>
</organism>
<keyword evidence="2" id="KW-1133">Transmembrane helix</keyword>